<keyword evidence="3" id="KW-0732">Signal</keyword>
<dbReference type="InterPro" id="IPR003146">
    <property type="entry name" value="M14A_act_pep"/>
</dbReference>
<reference evidence="5" key="1">
    <citation type="journal article" date="2013" name="Genome Res.">
        <title>A second-generation assembly of the Drosophila simulans genome provides new insights into patterns of lineage-specific divergence.</title>
        <authorList>
            <person name="Hu T.T."/>
            <person name="Eisen M.B."/>
            <person name="Thornton K.R."/>
            <person name="Andolfatto P."/>
        </authorList>
    </citation>
    <scope>NUCLEOTIDE SEQUENCE [LARGE SCALE GENOMIC DNA]</scope>
    <source>
        <strain evidence="5">W501</strain>
    </source>
</reference>
<protein>
    <recommendedName>
        <fullName evidence="4">Carboxypeptidase activation peptide domain-containing protein</fullName>
    </recommendedName>
</protein>
<dbReference type="Gene3D" id="3.30.70.340">
    <property type="entry name" value="Metallocarboxypeptidase-like"/>
    <property type="match status" value="1"/>
</dbReference>
<feature type="signal peptide" evidence="3">
    <location>
        <begin position="1"/>
        <end position="19"/>
    </location>
</feature>
<evidence type="ECO:0000256" key="1">
    <source>
        <dbReference type="ARBA" id="ARBA00022723"/>
    </source>
</evidence>
<dbReference type="SUPFAM" id="SSF54897">
    <property type="entry name" value="Protease propeptides/inhibitors"/>
    <property type="match status" value="1"/>
</dbReference>
<evidence type="ECO:0000256" key="2">
    <source>
        <dbReference type="ARBA" id="ARBA00022833"/>
    </source>
</evidence>
<keyword evidence="2" id="KW-0862">Zinc</keyword>
<dbReference type="AlphaFoldDB" id="A0A0J9QXW7"/>
<dbReference type="EMBL" id="CM002910">
    <property type="protein sequence ID" value="KMY88818.1"/>
    <property type="molecule type" value="Genomic_DNA"/>
</dbReference>
<sequence>MRPLIALLLLITAWKSSLSDPILPRSYENYSVYKVFIKTRSDQQVIDGLLKDTDNYNLWHRGLKVVHIMVSPMGKDSFLALMRKENIVVEVLIKNVQTLIDRY</sequence>
<evidence type="ECO:0000259" key="4">
    <source>
        <dbReference type="Pfam" id="PF02244"/>
    </source>
</evidence>
<dbReference type="OrthoDB" id="7827262at2759"/>
<dbReference type="Proteomes" id="UP000035880">
    <property type="component" value="Chromosome 2L"/>
</dbReference>
<dbReference type="GO" id="GO:0046872">
    <property type="term" value="F:metal ion binding"/>
    <property type="evidence" value="ECO:0007669"/>
    <property type="project" value="UniProtKB-KW"/>
</dbReference>
<dbReference type="Pfam" id="PF02244">
    <property type="entry name" value="Propep_M14"/>
    <property type="match status" value="1"/>
</dbReference>
<feature type="chain" id="PRO_5005320884" description="Carboxypeptidase activation peptide domain-containing protein" evidence="3">
    <location>
        <begin position="20"/>
        <end position="103"/>
    </location>
</feature>
<organism evidence="5">
    <name type="scientific">Drosophila simulans</name>
    <name type="common">Fruit fly</name>
    <dbReference type="NCBI Taxonomy" id="7240"/>
    <lineage>
        <taxon>Eukaryota</taxon>
        <taxon>Metazoa</taxon>
        <taxon>Ecdysozoa</taxon>
        <taxon>Arthropoda</taxon>
        <taxon>Hexapoda</taxon>
        <taxon>Insecta</taxon>
        <taxon>Pterygota</taxon>
        <taxon>Neoptera</taxon>
        <taxon>Endopterygota</taxon>
        <taxon>Diptera</taxon>
        <taxon>Brachycera</taxon>
        <taxon>Muscomorpha</taxon>
        <taxon>Ephydroidea</taxon>
        <taxon>Drosophilidae</taxon>
        <taxon>Drosophila</taxon>
        <taxon>Sophophora</taxon>
    </lineage>
</organism>
<dbReference type="KEGG" id="dsi:Dsimw501_GD27593"/>
<evidence type="ECO:0000313" key="5">
    <source>
        <dbReference type="EMBL" id="KMY88818.1"/>
    </source>
</evidence>
<proteinExistence type="predicted"/>
<name>A0A0J9QXW7_DROSI</name>
<dbReference type="Bgee" id="FBgn0268883">
    <property type="expression patterns" value="Expressed in male reproductive system and 2 other cell types or tissues"/>
</dbReference>
<accession>A0A0J9QXW7</accession>
<evidence type="ECO:0000256" key="3">
    <source>
        <dbReference type="SAM" id="SignalP"/>
    </source>
</evidence>
<dbReference type="InterPro" id="IPR036990">
    <property type="entry name" value="M14A-like_propep"/>
</dbReference>
<reference evidence="5" key="3">
    <citation type="submission" date="2015-04" db="EMBL/GenBank/DDBJ databases">
        <authorList>
            <consortium name="FlyBase"/>
        </authorList>
    </citation>
    <scope>NUCLEOTIDE SEQUENCE</scope>
    <source>
        <strain evidence="5">W501</strain>
    </source>
</reference>
<keyword evidence="1" id="KW-0479">Metal-binding</keyword>
<gene>
    <name evidence="5" type="primary">Dsim\GD27593</name>
    <name evidence="5" type="ORF">Dsimw501_GD27593</name>
</gene>
<reference evidence="5" key="2">
    <citation type="submission" date="2014-06" db="EMBL/GenBank/DDBJ databases">
        <authorList>
            <person name="Hu T."/>
            <person name="Eisen M.B."/>
            <person name="Thornton K.R."/>
            <person name="Andolfatto P."/>
        </authorList>
    </citation>
    <scope>NUCLEOTIDE SEQUENCE</scope>
    <source>
        <strain evidence="5">W501</strain>
    </source>
</reference>
<feature type="domain" description="Carboxypeptidase activation peptide" evidence="4">
    <location>
        <begin position="33"/>
        <end position="102"/>
    </location>
</feature>